<evidence type="ECO:0000259" key="1">
    <source>
        <dbReference type="PROSITE" id="PS51194"/>
    </source>
</evidence>
<keyword evidence="3" id="KW-1185">Reference proteome</keyword>
<feature type="domain" description="Helicase C-terminal" evidence="1">
    <location>
        <begin position="796"/>
        <end position="990"/>
    </location>
</feature>
<dbReference type="PROSITE" id="PS51194">
    <property type="entry name" value="HELICASE_CTER"/>
    <property type="match status" value="1"/>
</dbReference>
<dbReference type="InterPro" id="IPR014001">
    <property type="entry name" value="Helicase_ATP-bd"/>
</dbReference>
<dbReference type="AlphaFoldDB" id="A0A0W8I594"/>
<proteinExistence type="predicted"/>
<protein>
    <recommendedName>
        <fullName evidence="1">Helicase C-terminal domain-containing protein</fullName>
    </recommendedName>
</protein>
<dbReference type="SUPFAM" id="SSF52540">
    <property type="entry name" value="P-loop containing nucleoside triphosphate hydrolases"/>
    <property type="match status" value="2"/>
</dbReference>
<dbReference type="Gene3D" id="3.40.50.300">
    <property type="entry name" value="P-loop containing nucleotide triphosphate hydrolases"/>
    <property type="match status" value="2"/>
</dbReference>
<dbReference type="SMART" id="SM00487">
    <property type="entry name" value="DEXDc"/>
    <property type="match status" value="1"/>
</dbReference>
<dbReference type="SMART" id="SM00490">
    <property type="entry name" value="HELICc"/>
    <property type="match status" value="1"/>
</dbReference>
<reference evidence="2 3" key="1">
    <citation type="submission" date="2015-12" db="EMBL/GenBank/DDBJ databases">
        <title>Serinicoccus chungangenesis strain CD08_5 genome sequencing and assembly.</title>
        <authorList>
            <person name="Chander A.M."/>
            <person name="Kaur G."/>
            <person name="Nair G.R."/>
            <person name="Dhawan D.K."/>
            <person name="Kochhar R.K."/>
            <person name="Mayilraj S."/>
            <person name="Bhadada S.K."/>
        </authorList>
    </citation>
    <scope>NUCLEOTIDE SEQUENCE [LARGE SCALE GENOMIC DNA]</scope>
    <source>
        <strain evidence="2 3">CD08_5</strain>
    </source>
</reference>
<evidence type="ECO:0000313" key="3">
    <source>
        <dbReference type="Proteomes" id="UP000054837"/>
    </source>
</evidence>
<gene>
    <name evidence="2" type="ORF">AVL62_00995</name>
</gene>
<evidence type="ECO:0000313" key="2">
    <source>
        <dbReference type="EMBL" id="KUG53407.1"/>
    </source>
</evidence>
<sequence length="1049" mass="116265">MTEKVRTSEALRGLKDFQRRSVDNAFERLWGTNPVSRFLVADEVGLGKTLVARGVVARTVEHLRRKGEKRIDIVYICSNRQIAQQNLRRLHDGVNVNIPHADRLTLLPKVLHEMNRPKGDGPAINIVSLTPGTSFDLRSSGGVAGERALLHVLLEELWGRRAVSSGKWERFFRGGASQRRMAWERRWGVDRSTLTDDVLSSFDGCLAAATFGDGGTSLVDALHDTVDLFDGRRRLTSRASSERYAVLSQLRRALAEACVGHLDPDLVILDEFQRFGSLLHGDNEAALLARHLLGDEAIDPDNRHTQTRVLLLSATPFKMYTLPDEPEGDDHYRDFIRTVAFLGGAERADAVRRTLKDMRTALLVGDTERAIAAKDLAQGELRQVMSRTERLAVSSSRDGMLSSHDDLQIELTPDDVRDYVSQSEVARLLGAGDMLEYWRSSPYALELMDQYQVKKKLKTQLDAGDAALRQVLSSRLRHDEIRQYGQIDLANPKLRWLADDVVRSGAWQVAWLPPALPYYTPAGAYADPRLQGFTKRLVFSAWTVAPKGIAALLSYEVERLLQSRSTSSAARDYFGTRRTGLLTFNRSDGRLSGMPVLGLLYPSRALAELGDPLTVAREAGATLPLDRDALHDVVRRRVEAALKQLPLGSPDGSLPAGAWYWAAPMLLDRFAGQQVALSDLPFGAVTDGDGEDHGTVFQAHLDQADTLDPADLPARPDDLADVLTSVALAGLGVAALRGLNRVVNEEAVNDAATVRAASSWAWSLRALFNTPEIMAMLQGGEGTYWRQVLEHSIDGNLQAVLDEYAEVLVSSRSLRHEPVDVQLSDLVSAFAEGSGLRAATQAVDHFGAEYEGHVRRDRLRSHFAVRYGRHAAEDDKTVQRETQVRDAFNSPFWPFVLASTSVGQEGLDFHHYSHAVVHWNLPGNPVDMEQREGRVHRFRGHAVRKNVAAAFGQREEVLAKRNPWEALFELAKSSTDGAGGIVPDWVFPLASGATIERYVPALPMSRERQHYRRLLRTMGAYRLTLGHPRQSDLLAYVGNDADLALDLAP</sequence>
<dbReference type="Pfam" id="PF00271">
    <property type="entry name" value="Helicase_C"/>
    <property type="match status" value="1"/>
</dbReference>
<comment type="caution">
    <text evidence="2">The sequence shown here is derived from an EMBL/GenBank/DDBJ whole genome shotgun (WGS) entry which is preliminary data.</text>
</comment>
<dbReference type="InterPro" id="IPR027417">
    <property type="entry name" value="P-loop_NTPase"/>
</dbReference>
<name>A0A0W8I594_9MICO</name>
<dbReference type="InterPro" id="IPR001650">
    <property type="entry name" value="Helicase_C-like"/>
</dbReference>
<dbReference type="EMBL" id="LQBL01000028">
    <property type="protein sequence ID" value="KUG53407.1"/>
    <property type="molecule type" value="Genomic_DNA"/>
</dbReference>
<dbReference type="STRING" id="767452.AVL62_00995"/>
<dbReference type="Proteomes" id="UP000054837">
    <property type="component" value="Unassembled WGS sequence"/>
</dbReference>
<accession>A0A0W8I594</accession>
<organism evidence="2 3">
    <name type="scientific">Serinicoccus chungangensis</name>
    <dbReference type="NCBI Taxonomy" id="767452"/>
    <lineage>
        <taxon>Bacteria</taxon>
        <taxon>Bacillati</taxon>
        <taxon>Actinomycetota</taxon>
        <taxon>Actinomycetes</taxon>
        <taxon>Micrococcales</taxon>
        <taxon>Ornithinimicrobiaceae</taxon>
        <taxon>Serinicoccus</taxon>
    </lineage>
</organism>